<accession>X1U1E3</accession>
<reference evidence="1" key="1">
    <citation type="journal article" date="2014" name="Front. Microbiol.">
        <title>High frequency of phylogenetically diverse reductive dehalogenase-homologous genes in deep subseafloor sedimentary metagenomes.</title>
        <authorList>
            <person name="Kawai M."/>
            <person name="Futagami T."/>
            <person name="Toyoda A."/>
            <person name="Takaki Y."/>
            <person name="Nishi S."/>
            <person name="Hori S."/>
            <person name="Arai W."/>
            <person name="Tsubouchi T."/>
            <person name="Morono Y."/>
            <person name="Uchiyama I."/>
            <person name="Ito T."/>
            <person name="Fujiyama A."/>
            <person name="Inagaki F."/>
            <person name="Takami H."/>
        </authorList>
    </citation>
    <scope>NUCLEOTIDE SEQUENCE</scope>
    <source>
        <strain evidence="1">Expedition CK06-06</strain>
    </source>
</reference>
<gene>
    <name evidence="1" type="ORF">S12H4_12749</name>
</gene>
<evidence type="ECO:0000313" key="1">
    <source>
        <dbReference type="EMBL" id="GAI86094.1"/>
    </source>
</evidence>
<organism evidence="1">
    <name type="scientific">marine sediment metagenome</name>
    <dbReference type="NCBI Taxonomy" id="412755"/>
    <lineage>
        <taxon>unclassified sequences</taxon>
        <taxon>metagenomes</taxon>
        <taxon>ecological metagenomes</taxon>
    </lineage>
</organism>
<name>X1U1E3_9ZZZZ</name>
<dbReference type="EMBL" id="BARW01006086">
    <property type="protein sequence ID" value="GAI86094.1"/>
    <property type="molecule type" value="Genomic_DNA"/>
</dbReference>
<comment type="caution">
    <text evidence="1">The sequence shown here is derived from an EMBL/GenBank/DDBJ whole genome shotgun (WGS) entry which is preliminary data.</text>
</comment>
<protein>
    <submittedName>
        <fullName evidence="1">Uncharacterized protein</fullName>
    </submittedName>
</protein>
<proteinExistence type="predicted"/>
<dbReference type="AlphaFoldDB" id="X1U1E3"/>
<sequence>MPEEKEEETLEQMQATRKEAARLAATKVPTYSGTILLQNERIIEMLELLVEQGEAGV</sequence>